<dbReference type="InterPro" id="IPR000504">
    <property type="entry name" value="RRM_dom"/>
</dbReference>
<evidence type="ECO:0000256" key="1">
    <source>
        <dbReference type="ARBA" id="ARBA00022664"/>
    </source>
</evidence>
<name>A0A068RUB1_9FUNG</name>
<reference evidence="6" key="1">
    <citation type="submission" date="2013-08" db="EMBL/GenBank/DDBJ databases">
        <title>Gene expansion shapes genome architecture in the human pathogen Lichtheimia corymbifera: an evolutionary genomics analysis in the ancient terrestrial Mucorales (Mucoromycotina).</title>
        <authorList>
            <person name="Schwartze V.U."/>
            <person name="Winter S."/>
            <person name="Shelest E."/>
            <person name="Marcet-Houben M."/>
            <person name="Horn F."/>
            <person name="Wehner S."/>
            <person name="Hoffmann K."/>
            <person name="Riege K."/>
            <person name="Sammeth M."/>
            <person name="Nowrousian M."/>
            <person name="Valiante V."/>
            <person name="Linde J."/>
            <person name="Jacobsen I.D."/>
            <person name="Marz M."/>
            <person name="Brakhage A.A."/>
            <person name="Gabaldon T."/>
            <person name="Bocker S."/>
            <person name="Voigt K."/>
        </authorList>
    </citation>
    <scope>NUCLEOTIDE SEQUENCE [LARGE SCALE GENOMIC DNA]</scope>
    <source>
        <strain evidence="6">FSU 9682</strain>
    </source>
</reference>
<dbReference type="PANTHER" id="PTHR18806">
    <property type="entry name" value="RBM25 PROTEIN"/>
    <property type="match status" value="1"/>
</dbReference>
<dbReference type="AlphaFoldDB" id="A0A068RUB1"/>
<dbReference type="CDD" id="cd12446">
    <property type="entry name" value="RRM_RBM25"/>
    <property type="match status" value="1"/>
</dbReference>
<feature type="compositionally biased region" description="Low complexity" evidence="3">
    <location>
        <begin position="215"/>
        <end position="225"/>
    </location>
</feature>
<dbReference type="PROSITE" id="PS50102">
    <property type="entry name" value="RRM"/>
    <property type="match status" value="1"/>
</dbReference>
<feature type="region of interest" description="Disordered" evidence="3">
    <location>
        <begin position="1"/>
        <end position="52"/>
    </location>
</feature>
<dbReference type="SMART" id="SM00360">
    <property type="entry name" value="RRM"/>
    <property type="match status" value="1"/>
</dbReference>
<organism evidence="6 7">
    <name type="scientific">Lichtheimia corymbifera JMRC:FSU:9682</name>
    <dbReference type="NCBI Taxonomy" id="1263082"/>
    <lineage>
        <taxon>Eukaryota</taxon>
        <taxon>Fungi</taxon>
        <taxon>Fungi incertae sedis</taxon>
        <taxon>Mucoromycota</taxon>
        <taxon>Mucoromycotina</taxon>
        <taxon>Mucoromycetes</taxon>
        <taxon>Mucorales</taxon>
        <taxon>Lichtheimiaceae</taxon>
        <taxon>Lichtheimia</taxon>
    </lineage>
</organism>
<evidence type="ECO:0000313" key="6">
    <source>
        <dbReference type="EMBL" id="CDH53315.1"/>
    </source>
</evidence>
<feature type="region of interest" description="Disordered" evidence="3">
    <location>
        <begin position="333"/>
        <end position="364"/>
    </location>
</feature>
<dbReference type="GO" id="GO:0006397">
    <property type="term" value="P:mRNA processing"/>
    <property type="evidence" value="ECO:0007669"/>
    <property type="project" value="UniProtKB-KW"/>
</dbReference>
<dbReference type="VEuPathDB" id="FungiDB:LCOR_04678.1"/>
<comment type="caution">
    <text evidence="6">The sequence shown here is derived from an EMBL/GenBank/DDBJ whole genome shotgun (WGS) entry which is preliminary data.</text>
</comment>
<dbReference type="Pfam" id="PF01480">
    <property type="entry name" value="PWI"/>
    <property type="match status" value="1"/>
</dbReference>
<dbReference type="Gene3D" id="1.20.1390.10">
    <property type="entry name" value="PWI domain"/>
    <property type="match status" value="1"/>
</dbReference>
<dbReference type="OrthoDB" id="6275295at2759"/>
<dbReference type="Pfam" id="PF00076">
    <property type="entry name" value="RRM_1"/>
    <property type="match status" value="1"/>
</dbReference>
<evidence type="ECO:0000256" key="3">
    <source>
        <dbReference type="SAM" id="MobiDB-lite"/>
    </source>
</evidence>
<sequence length="619" mass="71087">MDPYRSSPYGYRPPPGAPPYGGYRPPPPGMPGNYMPPNARPPPPGVAMPGMGQAPVGRPPATAAATTTAGGDAENLTTLFVGAIPAGVNDGWIEKLLTTTGNLGHWKRMKDPSGKPKGFGFAEYEDPDSVLRTLRILGGEENTHNGLTLTAMDGSQVQKKLIVKADDKVRNHLEQYKQTRMETSNDDDEDLKTLSIVYGFVDAINKGLQPEEYESGAAATTTSSTGEGGPEESEANDMLSRDLAFFKERAAQRDQERRSESVERDKRGRNRSPDSDYSRRRRSQGRHGRGHDFVRGATEFGHPEEEEDISDEELERRREERREKELEIAFKQKEKEVEAEESRNRRDYERRLQRLKEHERRFEHNREYEAKRLAEWDDEVEEQRGEELFYSNRSRWRLERSGIRAHLDKEDENDRRLEAQEIEERRRAEEREREKQSASATPHTDENTPKIALKPTKLNLSVPIKRISAIGGGEEDDDDDEAGRKRRVLVPLEYDDDDVTLDDSSNVDPEERVRKIKELIDSIPSSEQELWAWPVKWDQVDEDLVNEKLKPFISKKVLEILGTEEEEFVGFILDFVRRRQSPDILTKELEMTLDTEALVFVMKLWRALIFETERKSRKL</sequence>
<proteinExistence type="predicted"/>
<feature type="compositionally biased region" description="Pro residues" evidence="3">
    <location>
        <begin position="11"/>
        <end position="30"/>
    </location>
</feature>
<dbReference type="SUPFAM" id="SSF54928">
    <property type="entry name" value="RNA-binding domain, RBD"/>
    <property type="match status" value="1"/>
</dbReference>
<dbReference type="EMBL" id="CBTN010000017">
    <property type="protein sequence ID" value="CDH53315.1"/>
    <property type="molecule type" value="Genomic_DNA"/>
</dbReference>
<dbReference type="InterPro" id="IPR036483">
    <property type="entry name" value="PWI_dom_sf"/>
</dbReference>
<evidence type="ECO:0000313" key="7">
    <source>
        <dbReference type="Proteomes" id="UP000027586"/>
    </source>
</evidence>
<accession>A0A068RUB1</accession>
<dbReference type="InterPro" id="IPR012677">
    <property type="entry name" value="Nucleotide-bd_a/b_plait_sf"/>
</dbReference>
<evidence type="ECO:0000259" key="4">
    <source>
        <dbReference type="PROSITE" id="PS50102"/>
    </source>
</evidence>
<feature type="region of interest" description="Disordered" evidence="3">
    <location>
        <begin position="402"/>
        <end position="455"/>
    </location>
</feature>
<feature type="compositionally biased region" description="Basic and acidic residues" evidence="3">
    <location>
        <begin position="249"/>
        <end position="278"/>
    </location>
</feature>
<feature type="compositionally biased region" description="Basic residues" evidence="3">
    <location>
        <begin position="279"/>
        <end position="289"/>
    </location>
</feature>
<dbReference type="InterPro" id="IPR034268">
    <property type="entry name" value="RBM25_RRM"/>
</dbReference>
<dbReference type="STRING" id="1263082.A0A068RUB1"/>
<dbReference type="PANTHER" id="PTHR18806:SF4">
    <property type="entry name" value="RNA-BINDING PROTEIN 25"/>
    <property type="match status" value="1"/>
</dbReference>
<dbReference type="GO" id="GO:0003729">
    <property type="term" value="F:mRNA binding"/>
    <property type="evidence" value="ECO:0007669"/>
    <property type="project" value="TreeGrafter"/>
</dbReference>
<keyword evidence="2" id="KW-0694">RNA-binding</keyword>
<evidence type="ECO:0000259" key="5">
    <source>
        <dbReference type="PROSITE" id="PS51025"/>
    </source>
</evidence>
<dbReference type="Gene3D" id="3.30.70.330">
    <property type="match status" value="1"/>
</dbReference>
<dbReference type="SMART" id="SM00311">
    <property type="entry name" value="PWI"/>
    <property type="match status" value="1"/>
</dbReference>
<keyword evidence="7" id="KW-1185">Reference proteome</keyword>
<dbReference type="InterPro" id="IPR002483">
    <property type="entry name" value="PWI_dom"/>
</dbReference>
<feature type="region of interest" description="Disordered" evidence="3">
    <location>
        <begin position="211"/>
        <end position="236"/>
    </location>
</feature>
<dbReference type="InterPro" id="IPR052768">
    <property type="entry name" value="RBM25"/>
</dbReference>
<feature type="compositionally biased region" description="Acidic residues" evidence="3">
    <location>
        <begin position="304"/>
        <end position="313"/>
    </location>
</feature>
<dbReference type="InterPro" id="IPR035979">
    <property type="entry name" value="RBD_domain_sf"/>
</dbReference>
<feature type="compositionally biased region" description="Low complexity" evidence="3">
    <location>
        <begin position="1"/>
        <end position="10"/>
    </location>
</feature>
<gene>
    <name evidence="6" type="ORF">LCOR_04678.1</name>
</gene>
<feature type="domain" description="RRM" evidence="4">
    <location>
        <begin position="77"/>
        <end position="168"/>
    </location>
</feature>
<feature type="compositionally biased region" description="Basic and acidic residues" evidence="3">
    <location>
        <begin position="402"/>
        <end position="436"/>
    </location>
</feature>
<evidence type="ECO:0000256" key="2">
    <source>
        <dbReference type="PROSITE-ProRule" id="PRU00176"/>
    </source>
</evidence>
<dbReference type="SUPFAM" id="SSF101233">
    <property type="entry name" value="PWI domain"/>
    <property type="match status" value="1"/>
</dbReference>
<feature type="domain" description="PWI" evidence="5">
    <location>
        <begin position="528"/>
        <end position="619"/>
    </location>
</feature>
<feature type="region of interest" description="Disordered" evidence="3">
    <location>
        <begin position="249"/>
        <end position="318"/>
    </location>
</feature>
<protein>
    <submittedName>
        <fullName evidence="6">Uncharacterized protein</fullName>
    </submittedName>
</protein>
<dbReference type="GO" id="GO:0005681">
    <property type="term" value="C:spliceosomal complex"/>
    <property type="evidence" value="ECO:0007669"/>
    <property type="project" value="TreeGrafter"/>
</dbReference>
<dbReference type="PROSITE" id="PS51025">
    <property type="entry name" value="PWI"/>
    <property type="match status" value="1"/>
</dbReference>
<dbReference type="Proteomes" id="UP000027586">
    <property type="component" value="Unassembled WGS sequence"/>
</dbReference>
<keyword evidence="1" id="KW-0507">mRNA processing</keyword>